<dbReference type="EMBL" id="MQWB01000001">
    <property type="protein sequence ID" value="OZC03117.1"/>
    <property type="molecule type" value="Genomic_DNA"/>
</dbReference>
<name>A0A259TZV1_9BACT</name>
<evidence type="ECO:0000313" key="3">
    <source>
        <dbReference type="Proteomes" id="UP000216446"/>
    </source>
</evidence>
<reference evidence="2 3" key="1">
    <citation type="submission" date="2016-11" db="EMBL/GenBank/DDBJ databases">
        <title>Study of marine rhodopsin-containing bacteria.</title>
        <authorList>
            <person name="Yoshizawa S."/>
            <person name="Kumagai Y."/>
            <person name="Kogure K."/>
        </authorList>
    </citation>
    <scope>NUCLEOTIDE SEQUENCE [LARGE SCALE GENOMIC DNA]</scope>
    <source>
        <strain evidence="2 3">SG-29</strain>
    </source>
</reference>
<dbReference type="Proteomes" id="UP000216446">
    <property type="component" value="Unassembled WGS sequence"/>
</dbReference>
<keyword evidence="3" id="KW-1185">Reference proteome</keyword>
<dbReference type="InParanoid" id="A0A259TZV1"/>
<feature type="region of interest" description="Disordered" evidence="1">
    <location>
        <begin position="27"/>
        <end position="46"/>
    </location>
</feature>
<comment type="caution">
    <text evidence="2">The sequence shown here is derived from an EMBL/GenBank/DDBJ whole genome shotgun (WGS) entry which is preliminary data.</text>
</comment>
<proteinExistence type="predicted"/>
<dbReference type="AlphaFoldDB" id="A0A259TZV1"/>
<sequence length="112" mass="12243">MEVIIVFILFVLAPLAVFRGIKMLRDSSPARERPERASSGASSAMRKSELEALIQDAVIDATAPLAARIDELEREFLLGDGRLDASTLSEAFDDDLAPEASGRNELRARDRA</sequence>
<organism evidence="2 3">
    <name type="scientific">Rubricoccus marinus</name>
    <dbReference type="NCBI Taxonomy" id="716817"/>
    <lineage>
        <taxon>Bacteria</taxon>
        <taxon>Pseudomonadati</taxon>
        <taxon>Rhodothermota</taxon>
        <taxon>Rhodothermia</taxon>
        <taxon>Rhodothermales</taxon>
        <taxon>Rubricoccaceae</taxon>
        <taxon>Rubricoccus</taxon>
    </lineage>
</organism>
<gene>
    <name evidence="2" type="ORF">BSZ36_09110</name>
</gene>
<accession>A0A259TZV1</accession>
<dbReference type="RefSeq" id="WP_094548123.1">
    <property type="nucleotide sequence ID" value="NZ_MQWB01000001.1"/>
</dbReference>
<protein>
    <submittedName>
        <fullName evidence="2">Uncharacterized protein</fullName>
    </submittedName>
</protein>
<feature type="compositionally biased region" description="Basic and acidic residues" evidence="1">
    <location>
        <begin position="27"/>
        <end position="36"/>
    </location>
</feature>
<evidence type="ECO:0000313" key="2">
    <source>
        <dbReference type="EMBL" id="OZC03117.1"/>
    </source>
</evidence>
<evidence type="ECO:0000256" key="1">
    <source>
        <dbReference type="SAM" id="MobiDB-lite"/>
    </source>
</evidence>